<feature type="compositionally biased region" description="Low complexity" evidence="1">
    <location>
        <begin position="213"/>
        <end position="228"/>
    </location>
</feature>
<reference evidence="2 3" key="1">
    <citation type="submission" date="2024-10" db="EMBL/GenBank/DDBJ databases">
        <title>Updated reference genomes for cyclostephanoid diatoms.</title>
        <authorList>
            <person name="Roberts W.R."/>
            <person name="Alverson A.J."/>
        </authorList>
    </citation>
    <scope>NUCLEOTIDE SEQUENCE [LARGE SCALE GENOMIC DNA]</scope>
    <source>
        <strain evidence="2 3">AJA276-08</strain>
    </source>
</reference>
<dbReference type="AlphaFoldDB" id="A0ABD3NMD6"/>
<proteinExistence type="predicted"/>
<sequence length="258" mass="27530">MSRSAARLSNESGFDYAWVPPGNGGVTSFKVAILEEAHDVYRLWGGPAEECGYWWTMSPNDDVVPSNITLSEEEYDYAGTCPSWNNGTNVTRCTLPIGTAVVVGPGQSVTCPTGEEIVPKPYPLSLNGDVCGMTNVTCVSCETGTTIEPDCVIFAPDPAPASSQAPAPSSEAFSKASQSKREQFIIQRVAKAVAASQKEPARKAQGARRLPVLASDSDGSASDDSSLAAKRRRKKNVPYSDEEKRMLLEGIKKYGAGN</sequence>
<dbReference type="Proteomes" id="UP001530315">
    <property type="component" value="Unassembled WGS sequence"/>
</dbReference>
<comment type="caution">
    <text evidence="2">The sequence shown here is derived from an EMBL/GenBank/DDBJ whole genome shotgun (WGS) entry which is preliminary data.</text>
</comment>
<gene>
    <name evidence="2" type="ORF">ACHAW5_010827</name>
</gene>
<dbReference type="EMBL" id="JALLAZ020001318">
    <property type="protein sequence ID" value="KAL3777017.1"/>
    <property type="molecule type" value="Genomic_DNA"/>
</dbReference>
<evidence type="ECO:0000313" key="2">
    <source>
        <dbReference type="EMBL" id="KAL3777017.1"/>
    </source>
</evidence>
<protein>
    <submittedName>
        <fullName evidence="2">Uncharacterized protein</fullName>
    </submittedName>
</protein>
<feature type="region of interest" description="Disordered" evidence="1">
    <location>
        <begin position="195"/>
        <end position="242"/>
    </location>
</feature>
<evidence type="ECO:0000313" key="3">
    <source>
        <dbReference type="Proteomes" id="UP001530315"/>
    </source>
</evidence>
<name>A0ABD3NMD6_9STRA</name>
<evidence type="ECO:0000256" key="1">
    <source>
        <dbReference type="SAM" id="MobiDB-lite"/>
    </source>
</evidence>
<accession>A0ABD3NMD6</accession>
<organism evidence="2 3">
    <name type="scientific">Stephanodiscus triporus</name>
    <dbReference type="NCBI Taxonomy" id="2934178"/>
    <lineage>
        <taxon>Eukaryota</taxon>
        <taxon>Sar</taxon>
        <taxon>Stramenopiles</taxon>
        <taxon>Ochrophyta</taxon>
        <taxon>Bacillariophyta</taxon>
        <taxon>Coscinodiscophyceae</taxon>
        <taxon>Thalassiosirophycidae</taxon>
        <taxon>Stephanodiscales</taxon>
        <taxon>Stephanodiscaceae</taxon>
        <taxon>Stephanodiscus</taxon>
    </lineage>
</organism>
<keyword evidence="3" id="KW-1185">Reference proteome</keyword>